<evidence type="ECO:0000313" key="3">
    <source>
        <dbReference type="Proteomes" id="UP000673394"/>
    </source>
</evidence>
<feature type="signal peptide" evidence="1">
    <location>
        <begin position="1"/>
        <end position="31"/>
    </location>
</feature>
<gene>
    <name evidence="2" type="ORF">I8J30_23010</name>
</gene>
<keyword evidence="1" id="KW-0732">Signal</keyword>
<keyword evidence="3" id="KW-1185">Reference proteome</keyword>
<feature type="chain" id="PRO_5047094246" evidence="1">
    <location>
        <begin position="32"/>
        <end position="368"/>
    </location>
</feature>
<dbReference type="EMBL" id="JAGKSP010000011">
    <property type="protein sequence ID" value="MBP3965589.1"/>
    <property type="molecule type" value="Genomic_DNA"/>
</dbReference>
<evidence type="ECO:0000256" key="1">
    <source>
        <dbReference type="SAM" id="SignalP"/>
    </source>
</evidence>
<accession>A0ABS5CIE5</accession>
<dbReference type="Gene3D" id="3.20.20.80">
    <property type="entry name" value="Glycosidases"/>
    <property type="match status" value="1"/>
</dbReference>
<sequence length="368" mass="40712">MQLTTRRTLSLLMVMCMLATLLTLVPKRANAAFGDRITVSGTQFMAGGKRIWMNAANTPWNSWNDFGGSFNATWWGNHFKALHDNGVNATRVWITCDGEVGINIAADGTVSGATAAHWSNLDTLFQLAQQNGIYIMATLISFDHFKNTHSGHTKWRNMINSSSKTDTFVNNYIIPFVNRYKNNPYLWSIDLTNEPDWIYEDAAAGQLPWNVLQRYFAKAAVAIHNNSQILVTVGMAMIKYNSDTVSGAQGNKISNAALQAQVNNTKAKVDFYSVHYYDWMGQYWGNPFYMSPASYGLETSKPAMLGETPGVGTSGHTLTQDYENGYLNGWQGAQAWTSNGVDSAGNFSTLTPATNAFRNNHTALVFPS</sequence>
<evidence type="ECO:0000313" key="2">
    <source>
        <dbReference type="EMBL" id="MBP3965589.1"/>
    </source>
</evidence>
<dbReference type="PANTHER" id="PTHR37398:SF3">
    <property type="entry name" value="GLYCOSIDE HYDROLASE FAMILY 5 DOMAIN-CONTAINING PROTEIN"/>
    <property type="match status" value="1"/>
</dbReference>
<dbReference type="InterPro" id="IPR017853">
    <property type="entry name" value="GH"/>
</dbReference>
<reference evidence="2 3" key="1">
    <citation type="submission" date="2021-04" db="EMBL/GenBank/DDBJ databases">
        <title>Paenibacillus sp. DLE-14 whole genome sequence.</title>
        <authorList>
            <person name="Ham Y.J."/>
        </authorList>
    </citation>
    <scope>NUCLEOTIDE SEQUENCE [LARGE SCALE GENOMIC DNA]</scope>
    <source>
        <strain evidence="2 3">DLE-14</strain>
    </source>
</reference>
<dbReference type="PANTHER" id="PTHR37398">
    <property type="entry name" value="ENDO-BETA-1,4-MANNANASE"/>
    <property type="match status" value="1"/>
</dbReference>
<dbReference type="RefSeq" id="WP_210662118.1">
    <property type="nucleotide sequence ID" value="NZ_JAGKSP010000011.1"/>
</dbReference>
<name>A0ABS5CIE5_9BACL</name>
<dbReference type="Proteomes" id="UP000673394">
    <property type="component" value="Unassembled WGS sequence"/>
</dbReference>
<dbReference type="SUPFAM" id="SSF51445">
    <property type="entry name" value="(Trans)glycosidases"/>
    <property type="match status" value="1"/>
</dbReference>
<organism evidence="2 3">
    <name type="scientific">Paenibacillus lignilyticus</name>
    <dbReference type="NCBI Taxonomy" id="1172615"/>
    <lineage>
        <taxon>Bacteria</taxon>
        <taxon>Bacillati</taxon>
        <taxon>Bacillota</taxon>
        <taxon>Bacilli</taxon>
        <taxon>Bacillales</taxon>
        <taxon>Paenibacillaceae</taxon>
        <taxon>Paenibacillus</taxon>
    </lineage>
</organism>
<protein>
    <submittedName>
        <fullName evidence="2">Cellulase family glycosylhydrolase</fullName>
    </submittedName>
</protein>
<comment type="caution">
    <text evidence="2">The sequence shown here is derived from an EMBL/GenBank/DDBJ whole genome shotgun (WGS) entry which is preliminary data.</text>
</comment>
<proteinExistence type="predicted"/>